<proteinExistence type="predicted"/>
<name>A0A0E9V2M7_ANGAN</name>
<sequence>MKLCFNMSLRSEKSRKEALPISPPAVLLLRSAQLTIAIIKLTTTASGPNL</sequence>
<organism evidence="1">
    <name type="scientific">Anguilla anguilla</name>
    <name type="common">European freshwater eel</name>
    <name type="synonym">Muraena anguilla</name>
    <dbReference type="NCBI Taxonomy" id="7936"/>
    <lineage>
        <taxon>Eukaryota</taxon>
        <taxon>Metazoa</taxon>
        <taxon>Chordata</taxon>
        <taxon>Craniata</taxon>
        <taxon>Vertebrata</taxon>
        <taxon>Euteleostomi</taxon>
        <taxon>Actinopterygii</taxon>
        <taxon>Neopterygii</taxon>
        <taxon>Teleostei</taxon>
        <taxon>Anguilliformes</taxon>
        <taxon>Anguillidae</taxon>
        <taxon>Anguilla</taxon>
    </lineage>
</organism>
<reference evidence="1" key="2">
    <citation type="journal article" date="2015" name="Fish Shellfish Immunol.">
        <title>Early steps in the European eel (Anguilla anguilla)-Vibrio vulnificus interaction in the gills: Role of the RtxA13 toxin.</title>
        <authorList>
            <person name="Callol A."/>
            <person name="Pajuelo D."/>
            <person name="Ebbesson L."/>
            <person name="Teles M."/>
            <person name="MacKenzie S."/>
            <person name="Amaro C."/>
        </authorList>
    </citation>
    <scope>NUCLEOTIDE SEQUENCE</scope>
</reference>
<reference evidence="1" key="1">
    <citation type="submission" date="2014-11" db="EMBL/GenBank/DDBJ databases">
        <authorList>
            <person name="Amaro Gonzalez C."/>
        </authorList>
    </citation>
    <scope>NUCLEOTIDE SEQUENCE</scope>
</reference>
<dbReference type="AlphaFoldDB" id="A0A0E9V2M7"/>
<evidence type="ECO:0000313" key="1">
    <source>
        <dbReference type="EMBL" id="JAH72277.1"/>
    </source>
</evidence>
<protein>
    <submittedName>
        <fullName evidence="1">Uncharacterized protein</fullName>
    </submittedName>
</protein>
<dbReference type="EMBL" id="GBXM01036300">
    <property type="protein sequence ID" value="JAH72277.1"/>
    <property type="molecule type" value="Transcribed_RNA"/>
</dbReference>
<accession>A0A0E9V2M7</accession>